<dbReference type="PROSITE" id="PS00154">
    <property type="entry name" value="ATPASE_E1_E2"/>
    <property type="match status" value="1"/>
</dbReference>
<dbReference type="InterPro" id="IPR023299">
    <property type="entry name" value="ATPase_P-typ_cyto_dom_N"/>
</dbReference>
<dbReference type="InterPro" id="IPR036163">
    <property type="entry name" value="HMA_dom_sf"/>
</dbReference>
<feature type="transmembrane region" description="Helical" evidence="7">
    <location>
        <begin position="180"/>
        <end position="198"/>
    </location>
</feature>
<dbReference type="InterPro" id="IPR008250">
    <property type="entry name" value="ATPase_P-typ_transduc_dom_A_sf"/>
</dbReference>
<accession>A0AAU7XFX4</accession>
<evidence type="ECO:0000259" key="8">
    <source>
        <dbReference type="PROSITE" id="PS50846"/>
    </source>
</evidence>
<dbReference type="InterPro" id="IPR036412">
    <property type="entry name" value="HAD-like_sf"/>
</dbReference>
<feature type="transmembrane region" description="Helical" evidence="7">
    <location>
        <begin position="659"/>
        <end position="679"/>
    </location>
</feature>
<evidence type="ECO:0000313" key="9">
    <source>
        <dbReference type="EMBL" id="XBY46901.1"/>
    </source>
</evidence>
<dbReference type="NCBIfam" id="TIGR01525">
    <property type="entry name" value="ATPase-IB_hvy"/>
    <property type="match status" value="1"/>
</dbReference>
<comment type="similarity">
    <text evidence="2 7">Belongs to the cation transport ATPase (P-type) (TC 3.A.3) family. Type IB subfamily.</text>
</comment>
<dbReference type="NCBIfam" id="TIGR01511">
    <property type="entry name" value="ATPase-IB1_Cu"/>
    <property type="match status" value="1"/>
</dbReference>
<evidence type="ECO:0000256" key="3">
    <source>
        <dbReference type="ARBA" id="ARBA00022692"/>
    </source>
</evidence>
<dbReference type="PANTHER" id="PTHR46594:SF4">
    <property type="entry name" value="P-TYPE CATION-TRANSPORTING ATPASE"/>
    <property type="match status" value="1"/>
</dbReference>
<dbReference type="InterPro" id="IPR018303">
    <property type="entry name" value="ATPase_P-typ_P_site"/>
</dbReference>
<keyword evidence="4 7" id="KW-0479">Metal-binding</keyword>
<reference evidence="9" key="1">
    <citation type="submission" date="2024-06" db="EMBL/GenBank/DDBJ databases">
        <title>Methylostella associata gen. nov., sp. nov., a novel Ancalomicrobiaceae-affiliated facultatively methylotrophic bacteria that feed on methanotrophs of the genus Methylococcus.</title>
        <authorList>
            <person name="Saltykova V."/>
            <person name="Danilova O.V."/>
            <person name="Oshkin I.Y."/>
            <person name="Belova S.E."/>
            <person name="Pimenov N.V."/>
            <person name="Dedysh S.N."/>
        </authorList>
    </citation>
    <scope>NUCLEOTIDE SEQUENCE</scope>
    <source>
        <strain evidence="9">S20</strain>
    </source>
</reference>
<feature type="transmembrane region" description="Helical" evidence="7">
    <location>
        <begin position="333"/>
        <end position="352"/>
    </location>
</feature>
<organism evidence="9">
    <name type="scientific">Methyloraptor flagellatus</name>
    <dbReference type="NCBI Taxonomy" id="3162530"/>
    <lineage>
        <taxon>Bacteria</taxon>
        <taxon>Pseudomonadati</taxon>
        <taxon>Pseudomonadota</taxon>
        <taxon>Alphaproteobacteria</taxon>
        <taxon>Hyphomicrobiales</taxon>
        <taxon>Ancalomicrobiaceae</taxon>
        <taxon>Methyloraptor</taxon>
    </lineage>
</organism>
<comment type="subcellular location">
    <subcellularLocation>
        <location evidence="7">Cell membrane</location>
    </subcellularLocation>
    <subcellularLocation>
        <location evidence="1">Membrane</location>
    </subcellularLocation>
</comment>
<dbReference type="GO" id="GO:0046872">
    <property type="term" value="F:metal ion binding"/>
    <property type="evidence" value="ECO:0007669"/>
    <property type="project" value="UniProtKB-KW"/>
</dbReference>
<dbReference type="InterPro" id="IPR027256">
    <property type="entry name" value="P-typ_ATPase_IB"/>
</dbReference>
<keyword evidence="7" id="KW-1003">Cell membrane</keyword>
<gene>
    <name evidence="9" type="ORF">ABS361_14290</name>
</gene>
<keyword evidence="3 7" id="KW-0812">Transmembrane</keyword>
<dbReference type="PANTHER" id="PTHR46594">
    <property type="entry name" value="P-TYPE CATION-TRANSPORTING ATPASE"/>
    <property type="match status" value="1"/>
</dbReference>
<dbReference type="Gene3D" id="3.40.1110.10">
    <property type="entry name" value="Calcium-transporting ATPase, cytoplasmic domain N"/>
    <property type="match status" value="1"/>
</dbReference>
<dbReference type="Gene3D" id="2.70.150.10">
    <property type="entry name" value="Calcium-transporting ATPase, cytoplasmic transduction domain A"/>
    <property type="match status" value="1"/>
</dbReference>
<feature type="transmembrane region" description="Helical" evidence="7">
    <location>
        <begin position="119"/>
        <end position="136"/>
    </location>
</feature>
<dbReference type="GO" id="GO:0005524">
    <property type="term" value="F:ATP binding"/>
    <property type="evidence" value="ECO:0007669"/>
    <property type="project" value="UniProtKB-UniRule"/>
</dbReference>
<feature type="transmembrane region" description="Helical" evidence="7">
    <location>
        <begin position="156"/>
        <end position="174"/>
    </location>
</feature>
<dbReference type="InterPro" id="IPR001757">
    <property type="entry name" value="P_typ_ATPase"/>
</dbReference>
<dbReference type="GO" id="GO:0016887">
    <property type="term" value="F:ATP hydrolysis activity"/>
    <property type="evidence" value="ECO:0007669"/>
    <property type="project" value="InterPro"/>
</dbReference>
<feature type="transmembrane region" description="Helical" evidence="7">
    <location>
        <begin position="685"/>
        <end position="703"/>
    </location>
</feature>
<dbReference type="SUPFAM" id="SSF56784">
    <property type="entry name" value="HAD-like"/>
    <property type="match status" value="1"/>
</dbReference>
<dbReference type="NCBIfam" id="TIGR01494">
    <property type="entry name" value="ATPase_P-type"/>
    <property type="match status" value="1"/>
</dbReference>
<sequence>MDLAVEGITCAACMSTIEHGLKALPGVTAARLNLTTHRLAVDWTPAAVDAGQVVRRLEELGYRAHPFDPGRRSAEEEAETRELMRCMGAAGFATMNIMLLSVSVWAGNATDIDGPTRDLFHWVSALIAVPAVFYSGRPFFRSALRALRAYRTNMDVPISIGITLTLGLSIFETMRHAPEAYFDSVVMLLFFLLTGRFLDQNMRRRTRSVAENVAALRAETASRILPDGAVREVPLSKIDPGALVLVRPGERVAVDGVVEDGGSEIDQSLVTGETTHVPVAKGARVYAGTLNVSGALRVRVTAATEGTLLDEVNRLLEAAAQAKSRYMRLADRAARAYAPVVHTAALLTFLGWTVVKGLPVADALVVAVSVLIITCPCALALAIPAVQVVVSGLLFKRGVLLHSGDAIERLAAVDTVVFDKTGTLTLPAPALLDGAAIPTPVLKAAGRLARASRHPLGLALAEATHAAAPPEDAREIPGQGVEAMLDGEMARLGSPAFCGVDPAAVEAMVERRPNASFVAFRHGTAEPVLLAFEQGLRADAVEVVGRLKAAGYRIEILSGDREEAVAEAAAALGVADWRAGLKPADKIARLDALKAEGHRVLMVGDGLNDAPALAAAHVSLSPVTAVHLSQAAADAVFLGDRLAPVAASLKIARAARAAMVENLWISVIYNLIAVPVAVVGLVTPLIAALAMSGSSIIVTLNALRLRLKRA</sequence>
<evidence type="ECO:0000256" key="2">
    <source>
        <dbReference type="ARBA" id="ARBA00006024"/>
    </source>
</evidence>
<dbReference type="GO" id="GO:0019829">
    <property type="term" value="F:ATPase-coupled monoatomic cation transmembrane transporter activity"/>
    <property type="evidence" value="ECO:0007669"/>
    <property type="project" value="InterPro"/>
</dbReference>
<dbReference type="InterPro" id="IPR023214">
    <property type="entry name" value="HAD_sf"/>
</dbReference>
<dbReference type="SUPFAM" id="SSF81665">
    <property type="entry name" value="Calcium ATPase, transmembrane domain M"/>
    <property type="match status" value="1"/>
</dbReference>
<keyword evidence="6 7" id="KW-0472">Membrane</keyword>
<dbReference type="Pfam" id="PF00122">
    <property type="entry name" value="E1-E2_ATPase"/>
    <property type="match status" value="1"/>
</dbReference>
<dbReference type="PROSITE" id="PS50846">
    <property type="entry name" value="HMA_2"/>
    <property type="match status" value="1"/>
</dbReference>
<keyword evidence="7" id="KW-0067">ATP-binding</keyword>
<proteinExistence type="inferred from homology"/>
<dbReference type="NCBIfam" id="TIGR01512">
    <property type="entry name" value="ATPase-IB2_Cd"/>
    <property type="match status" value="1"/>
</dbReference>
<dbReference type="InterPro" id="IPR059000">
    <property type="entry name" value="ATPase_P-type_domA"/>
</dbReference>
<feature type="transmembrane region" description="Helical" evidence="7">
    <location>
        <begin position="364"/>
        <end position="395"/>
    </location>
</feature>
<protein>
    <submittedName>
        <fullName evidence="9">Heavy metal translocating P-type ATPase</fullName>
    </submittedName>
</protein>
<dbReference type="RefSeq" id="WP_407051992.1">
    <property type="nucleotide sequence ID" value="NZ_CP158568.1"/>
</dbReference>
<dbReference type="KEGG" id="mflg:ABS361_14290"/>
<dbReference type="Gene3D" id="3.40.50.1000">
    <property type="entry name" value="HAD superfamily/HAD-like"/>
    <property type="match status" value="1"/>
</dbReference>
<dbReference type="GO" id="GO:0015662">
    <property type="term" value="F:P-type ion transporter activity"/>
    <property type="evidence" value="ECO:0007669"/>
    <property type="project" value="UniProtKB-ARBA"/>
</dbReference>
<dbReference type="GO" id="GO:0005886">
    <property type="term" value="C:plasma membrane"/>
    <property type="evidence" value="ECO:0007669"/>
    <property type="project" value="UniProtKB-SubCell"/>
</dbReference>
<dbReference type="InterPro" id="IPR006121">
    <property type="entry name" value="HMA_dom"/>
</dbReference>
<keyword evidence="5 7" id="KW-1133">Transmembrane helix</keyword>
<dbReference type="SUPFAM" id="SSF55008">
    <property type="entry name" value="HMA, heavy metal-associated domain"/>
    <property type="match status" value="1"/>
</dbReference>
<evidence type="ECO:0000256" key="6">
    <source>
        <dbReference type="ARBA" id="ARBA00023136"/>
    </source>
</evidence>
<keyword evidence="7" id="KW-0547">Nucleotide-binding</keyword>
<dbReference type="InterPro" id="IPR023298">
    <property type="entry name" value="ATPase_P-typ_TM_dom_sf"/>
</dbReference>
<dbReference type="GO" id="GO:0030001">
    <property type="term" value="P:metal ion transport"/>
    <property type="evidence" value="ECO:0007669"/>
    <property type="project" value="UniProtKB-ARBA"/>
</dbReference>
<dbReference type="AlphaFoldDB" id="A0AAU7XFX4"/>
<evidence type="ECO:0000256" key="5">
    <source>
        <dbReference type="ARBA" id="ARBA00022989"/>
    </source>
</evidence>
<evidence type="ECO:0000256" key="4">
    <source>
        <dbReference type="ARBA" id="ARBA00022723"/>
    </source>
</evidence>
<dbReference type="PRINTS" id="PR00943">
    <property type="entry name" value="CUATPASE"/>
</dbReference>
<dbReference type="CDD" id="cd00371">
    <property type="entry name" value="HMA"/>
    <property type="match status" value="1"/>
</dbReference>
<dbReference type="Pfam" id="PF00403">
    <property type="entry name" value="HMA"/>
    <property type="match status" value="1"/>
</dbReference>
<feature type="domain" description="HMA" evidence="8">
    <location>
        <begin position="1"/>
        <end position="65"/>
    </location>
</feature>
<evidence type="ECO:0000256" key="7">
    <source>
        <dbReference type="RuleBase" id="RU362081"/>
    </source>
</evidence>
<dbReference type="Pfam" id="PF00702">
    <property type="entry name" value="Hydrolase"/>
    <property type="match status" value="1"/>
</dbReference>
<dbReference type="PRINTS" id="PR00119">
    <property type="entry name" value="CATATPASE"/>
</dbReference>
<name>A0AAU7XFX4_9HYPH</name>
<dbReference type="Gene3D" id="3.30.70.100">
    <property type="match status" value="1"/>
</dbReference>
<dbReference type="EMBL" id="CP158568">
    <property type="protein sequence ID" value="XBY46901.1"/>
    <property type="molecule type" value="Genomic_DNA"/>
</dbReference>
<evidence type="ECO:0000256" key="1">
    <source>
        <dbReference type="ARBA" id="ARBA00004370"/>
    </source>
</evidence>
<feature type="transmembrane region" description="Helical" evidence="7">
    <location>
        <begin position="86"/>
        <end position="107"/>
    </location>
</feature>
<dbReference type="SUPFAM" id="SSF81653">
    <property type="entry name" value="Calcium ATPase, transduction domain A"/>
    <property type="match status" value="1"/>
</dbReference>